<evidence type="ECO:0000313" key="3">
    <source>
        <dbReference type="EMBL" id="MBF9234721.1"/>
    </source>
</evidence>
<keyword evidence="1" id="KW-0732">Signal</keyword>
<feature type="signal peptide" evidence="1">
    <location>
        <begin position="1"/>
        <end position="24"/>
    </location>
</feature>
<proteinExistence type="predicted"/>
<keyword evidence="4" id="KW-1185">Reference proteome</keyword>
<dbReference type="PANTHER" id="PTHR31528">
    <property type="entry name" value="4-AMINO-5-HYDROXYMETHYL-2-METHYLPYRIMIDINE PHOSPHATE SYNTHASE THI11-RELATED"/>
    <property type="match status" value="1"/>
</dbReference>
<dbReference type="GO" id="GO:0009228">
    <property type="term" value="P:thiamine biosynthetic process"/>
    <property type="evidence" value="ECO:0007669"/>
    <property type="project" value="InterPro"/>
</dbReference>
<dbReference type="Gene3D" id="3.40.190.10">
    <property type="entry name" value="Periplasmic binding protein-like II"/>
    <property type="match status" value="2"/>
</dbReference>
<name>A0A931BNW3_9HYPH</name>
<dbReference type="Proteomes" id="UP000599312">
    <property type="component" value="Unassembled WGS sequence"/>
</dbReference>
<dbReference type="InterPro" id="IPR027939">
    <property type="entry name" value="NMT1/THI5"/>
</dbReference>
<dbReference type="AlphaFoldDB" id="A0A931BNW3"/>
<feature type="domain" description="SsuA/THI5-like" evidence="2">
    <location>
        <begin position="41"/>
        <end position="242"/>
    </location>
</feature>
<protein>
    <submittedName>
        <fullName evidence="3">ABC transporter substrate-binding protein</fullName>
    </submittedName>
</protein>
<feature type="chain" id="PRO_5037897267" evidence="1">
    <location>
        <begin position="25"/>
        <end position="337"/>
    </location>
</feature>
<dbReference type="Pfam" id="PF09084">
    <property type="entry name" value="NMT1"/>
    <property type="match status" value="1"/>
</dbReference>
<dbReference type="InterPro" id="IPR015168">
    <property type="entry name" value="SsuA/THI5"/>
</dbReference>
<evidence type="ECO:0000256" key="1">
    <source>
        <dbReference type="SAM" id="SignalP"/>
    </source>
</evidence>
<organism evidence="3 4">
    <name type="scientific">Microvirga alba</name>
    <dbReference type="NCBI Taxonomy" id="2791025"/>
    <lineage>
        <taxon>Bacteria</taxon>
        <taxon>Pseudomonadati</taxon>
        <taxon>Pseudomonadota</taxon>
        <taxon>Alphaproteobacteria</taxon>
        <taxon>Hyphomicrobiales</taxon>
        <taxon>Methylobacteriaceae</taxon>
        <taxon>Microvirga</taxon>
    </lineage>
</organism>
<comment type="caution">
    <text evidence="3">The sequence shown here is derived from an EMBL/GenBank/DDBJ whole genome shotgun (WGS) entry which is preliminary data.</text>
</comment>
<accession>A0A931BNW3</accession>
<evidence type="ECO:0000259" key="2">
    <source>
        <dbReference type="Pfam" id="PF09084"/>
    </source>
</evidence>
<dbReference type="SUPFAM" id="SSF53850">
    <property type="entry name" value="Periplasmic binding protein-like II"/>
    <property type="match status" value="1"/>
</dbReference>
<gene>
    <name evidence="3" type="ORF">I2H38_15200</name>
</gene>
<reference evidence="3" key="1">
    <citation type="submission" date="2020-11" db="EMBL/GenBank/DDBJ databases">
        <authorList>
            <person name="Kim M.K."/>
        </authorList>
    </citation>
    <scope>NUCLEOTIDE SEQUENCE</scope>
    <source>
        <strain evidence="3">BT350</strain>
    </source>
</reference>
<sequence>MMLKTYMTGALAIALTWGAGGARAQQPLTEVTFGTNWIAQAEHGGYYQAVADGTYEKYGLKVAIVPGGPRANNRMLMTVGKLDFYMGGSMIQAFSAVEKDIPTVVVAAHFQKEPQILLSHPGEGLDTFTELKKSNDILISKDGFATFYQWMKAEFGFRDEQVKPFGFNPAPFIANKKAVQQGYVTAEPLTIEKAAGFKPNVFLLADHGFSTYSTTVETRRELIEKNPDLVQRFIDASTIGWYNYLYGDSTKANALIKRDNAEMTDELIAYSVAKMKEYGIVDSGDTSTRGIGAMSDARMKDFFDKMVKAGLFKADLDYKKAYTLQFVNKGVGLDLKK</sequence>
<dbReference type="PANTHER" id="PTHR31528:SF3">
    <property type="entry name" value="THIAMINE BIOSYNTHESIS PROTEIN HI_0357-RELATED"/>
    <property type="match status" value="1"/>
</dbReference>
<dbReference type="EMBL" id="JADQDO010000008">
    <property type="protein sequence ID" value="MBF9234721.1"/>
    <property type="molecule type" value="Genomic_DNA"/>
</dbReference>
<evidence type="ECO:0000313" key="4">
    <source>
        <dbReference type="Proteomes" id="UP000599312"/>
    </source>
</evidence>